<dbReference type="Proteomes" id="UP000176786">
    <property type="component" value="Unassembled WGS sequence"/>
</dbReference>
<organism evidence="1 2">
    <name type="scientific">Candidatus Doudnabacteria bacterium RIFCSPHIGHO2_02_FULL_46_11</name>
    <dbReference type="NCBI Taxonomy" id="1817832"/>
    <lineage>
        <taxon>Bacteria</taxon>
        <taxon>Candidatus Doudnaibacteriota</taxon>
    </lineage>
</organism>
<sequence>MPCTCTPAAHAAIAADLDNLRYRILFEDEPCERLPELDGLHAGIARIVHRRVGSRAWRTHALKVRYAVNLHLDRASGRDLNGCFDALIAHLQPQNEGTDASTRRRRRKVA</sequence>
<gene>
    <name evidence="1" type="ORF">A3J48_01400</name>
</gene>
<evidence type="ECO:0000313" key="2">
    <source>
        <dbReference type="Proteomes" id="UP000176786"/>
    </source>
</evidence>
<dbReference type="EMBL" id="MFES01000035">
    <property type="protein sequence ID" value="OGE84771.1"/>
    <property type="molecule type" value="Genomic_DNA"/>
</dbReference>
<comment type="caution">
    <text evidence="1">The sequence shown here is derived from an EMBL/GenBank/DDBJ whole genome shotgun (WGS) entry which is preliminary data.</text>
</comment>
<proteinExistence type="predicted"/>
<reference evidence="1 2" key="1">
    <citation type="journal article" date="2016" name="Nat. Commun.">
        <title>Thousands of microbial genomes shed light on interconnected biogeochemical processes in an aquifer system.</title>
        <authorList>
            <person name="Anantharaman K."/>
            <person name="Brown C.T."/>
            <person name="Hug L.A."/>
            <person name="Sharon I."/>
            <person name="Castelle C.J."/>
            <person name="Probst A.J."/>
            <person name="Thomas B.C."/>
            <person name="Singh A."/>
            <person name="Wilkins M.J."/>
            <person name="Karaoz U."/>
            <person name="Brodie E.L."/>
            <person name="Williams K.H."/>
            <person name="Hubbard S.S."/>
            <person name="Banfield J.F."/>
        </authorList>
    </citation>
    <scope>NUCLEOTIDE SEQUENCE [LARGE SCALE GENOMIC DNA]</scope>
</reference>
<accession>A0A1F5P4C8</accession>
<evidence type="ECO:0000313" key="1">
    <source>
        <dbReference type="EMBL" id="OGE84771.1"/>
    </source>
</evidence>
<protein>
    <submittedName>
        <fullName evidence="1">Uncharacterized protein</fullName>
    </submittedName>
</protein>
<dbReference type="AlphaFoldDB" id="A0A1F5P4C8"/>
<name>A0A1F5P4C8_9BACT</name>